<proteinExistence type="predicted"/>
<accession>A0AAN7BUU2</accession>
<feature type="compositionally biased region" description="Basic and acidic residues" evidence="1">
    <location>
        <begin position="292"/>
        <end position="301"/>
    </location>
</feature>
<evidence type="ECO:0000256" key="1">
    <source>
        <dbReference type="SAM" id="MobiDB-lite"/>
    </source>
</evidence>
<name>A0AAN7BUU2_9PEZI</name>
<dbReference type="EMBL" id="MU865309">
    <property type="protein sequence ID" value="KAK4229388.1"/>
    <property type="molecule type" value="Genomic_DNA"/>
</dbReference>
<comment type="caution">
    <text evidence="2">The sequence shown here is derived from an EMBL/GenBank/DDBJ whole genome shotgun (WGS) entry which is preliminary data.</text>
</comment>
<reference evidence="2" key="1">
    <citation type="journal article" date="2023" name="Mol. Phylogenet. Evol.">
        <title>Genome-scale phylogeny and comparative genomics of the fungal order Sordariales.</title>
        <authorList>
            <person name="Hensen N."/>
            <person name="Bonometti L."/>
            <person name="Westerberg I."/>
            <person name="Brannstrom I.O."/>
            <person name="Guillou S."/>
            <person name="Cros-Aarteil S."/>
            <person name="Calhoun S."/>
            <person name="Haridas S."/>
            <person name="Kuo A."/>
            <person name="Mondo S."/>
            <person name="Pangilinan J."/>
            <person name="Riley R."/>
            <person name="LaButti K."/>
            <person name="Andreopoulos B."/>
            <person name="Lipzen A."/>
            <person name="Chen C."/>
            <person name="Yan M."/>
            <person name="Daum C."/>
            <person name="Ng V."/>
            <person name="Clum A."/>
            <person name="Steindorff A."/>
            <person name="Ohm R.A."/>
            <person name="Martin F."/>
            <person name="Silar P."/>
            <person name="Natvig D.O."/>
            <person name="Lalanne C."/>
            <person name="Gautier V."/>
            <person name="Ament-Velasquez S.L."/>
            <person name="Kruys A."/>
            <person name="Hutchinson M.I."/>
            <person name="Powell A.J."/>
            <person name="Barry K."/>
            <person name="Miller A.N."/>
            <person name="Grigoriev I.V."/>
            <person name="Debuchy R."/>
            <person name="Gladieux P."/>
            <person name="Hiltunen Thoren M."/>
            <person name="Johannesson H."/>
        </authorList>
    </citation>
    <scope>NUCLEOTIDE SEQUENCE</scope>
    <source>
        <strain evidence="2">CBS 990.96</strain>
    </source>
</reference>
<feature type="compositionally biased region" description="Low complexity" evidence="1">
    <location>
        <begin position="265"/>
        <end position="283"/>
    </location>
</feature>
<gene>
    <name evidence="2" type="ORF">QBC38DRAFT_472797</name>
</gene>
<feature type="region of interest" description="Disordered" evidence="1">
    <location>
        <begin position="255"/>
        <end position="301"/>
    </location>
</feature>
<organism evidence="2 3">
    <name type="scientific">Podospora fimiseda</name>
    <dbReference type="NCBI Taxonomy" id="252190"/>
    <lineage>
        <taxon>Eukaryota</taxon>
        <taxon>Fungi</taxon>
        <taxon>Dikarya</taxon>
        <taxon>Ascomycota</taxon>
        <taxon>Pezizomycotina</taxon>
        <taxon>Sordariomycetes</taxon>
        <taxon>Sordariomycetidae</taxon>
        <taxon>Sordariales</taxon>
        <taxon>Podosporaceae</taxon>
        <taxon>Podospora</taxon>
    </lineage>
</organism>
<sequence>MATNSIQIPVNDNEHTASLTACSSSKKTFVQCISKLRNRIFHTAAIERTNTASPATIVPPHPQLEAETLSKLYIPGSFPSDSSLILTRRLADKHAIFASKFDTLTHSFNLGLQVQGISDPKVAQDVLLRYHHKYNNQLQPDKGETEFNLIHKQLAQECLILASSLSRKICPGSRLKTCLDLVSALESTTTTRSLQHPQASDDDDDEDRDYGSEPTCSFGVEFHSRSQLFAYGISGNNAPSTPVAKSFTIMTTNHGHKVRTQSQMTTTQIPRRQQRQRITSPSSFTKKYKPGQTERGRTRKL</sequence>
<feature type="region of interest" description="Disordered" evidence="1">
    <location>
        <begin position="190"/>
        <end position="216"/>
    </location>
</feature>
<keyword evidence="3" id="KW-1185">Reference proteome</keyword>
<dbReference type="AlphaFoldDB" id="A0AAN7BUU2"/>
<dbReference type="Proteomes" id="UP001301958">
    <property type="component" value="Unassembled WGS sequence"/>
</dbReference>
<reference evidence="2" key="2">
    <citation type="submission" date="2023-05" db="EMBL/GenBank/DDBJ databases">
        <authorList>
            <consortium name="Lawrence Berkeley National Laboratory"/>
            <person name="Steindorff A."/>
            <person name="Hensen N."/>
            <person name="Bonometti L."/>
            <person name="Westerberg I."/>
            <person name="Brannstrom I.O."/>
            <person name="Guillou S."/>
            <person name="Cros-Aarteil S."/>
            <person name="Calhoun S."/>
            <person name="Haridas S."/>
            <person name="Kuo A."/>
            <person name="Mondo S."/>
            <person name="Pangilinan J."/>
            <person name="Riley R."/>
            <person name="Labutti K."/>
            <person name="Andreopoulos B."/>
            <person name="Lipzen A."/>
            <person name="Chen C."/>
            <person name="Yanf M."/>
            <person name="Daum C."/>
            <person name="Ng V."/>
            <person name="Clum A."/>
            <person name="Ohm R."/>
            <person name="Martin F."/>
            <person name="Silar P."/>
            <person name="Natvig D."/>
            <person name="Lalanne C."/>
            <person name="Gautier V."/>
            <person name="Ament-Velasquez S.L."/>
            <person name="Kruys A."/>
            <person name="Hutchinson M.I."/>
            <person name="Powell A.J."/>
            <person name="Barry K."/>
            <person name="Miller A.N."/>
            <person name="Grigoriev I.V."/>
            <person name="Debuchy R."/>
            <person name="Gladieux P."/>
            <person name="Thoren M.H."/>
            <person name="Johannesson H."/>
        </authorList>
    </citation>
    <scope>NUCLEOTIDE SEQUENCE</scope>
    <source>
        <strain evidence="2">CBS 990.96</strain>
    </source>
</reference>
<evidence type="ECO:0000313" key="2">
    <source>
        <dbReference type="EMBL" id="KAK4229388.1"/>
    </source>
</evidence>
<evidence type="ECO:0000313" key="3">
    <source>
        <dbReference type="Proteomes" id="UP001301958"/>
    </source>
</evidence>
<protein>
    <submittedName>
        <fullName evidence="2">Uncharacterized protein</fullName>
    </submittedName>
</protein>